<reference evidence="2 3" key="1">
    <citation type="submission" date="2015-09" db="EMBL/GenBank/DDBJ databases">
        <title>Genome announcement of multiple Pseudomonas syringae strains.</title>
        <authorList>
            <person name="Thakur S."/>
            <person name="Wang P.W."/>
            <person name="Gong Y."/>
            <person name="Weir B.S."/>
            <person name="Guttman D.S."/>
        </authorList>
    </citation>
    <scope>NUCLEOTIDE SEQUENCE [LARGE SCALE GENOMIC DNA]</scope>
    <source>
        <strain evidence="2 3">ICMP9151</strain>
    </source>
</reference>
<dbReference type="RefSeq" id="WP_054997341.1">
    <property type="nucleotide sequence ID" value="NZ_LJRO01000090.1"/>
</dbReference>
<dbReference type="PROSITE" id="PS51186">
    <property type="entry name" value="GNAT"/>
    <property type="match status" value="1"/>
</dbReference>
<dbReference type="Gene3D" id="3.40.630.30">
    <property type="match status" value="1"/>
</dbReference>
<dbReference type="InterPro" id="IPR041496">
    <property type="entry name" value="YitH/HolE_GNAT"/>
</dbReference>
<proteinExistence type="predicted"/>
<name>A0AA40P6K4_9PSED</name>
<dbReference type="SUPFAM" id="SSF55729">
    <property type="entry name" value="Acyl-CoA N-acyltransferases (Nat)"/>
    <property type="match status" value="1"/>
</dbReference>
<evidence type="ECO:0000313" key="2">
    <source>
        <dbReference type="EMBL" id="KPZ05365.1"/>
    </source>
</evidence>
<dbReference type="EMBL" id="LJRO01000090">
    <property type="protein sequence ID" value="KPZ05365.1"/>
    <property type="molecule type" value="Genomic_DNA"/>
</dbReference>
<evidence type="ECO:0000259" key="1">
    <source>
        <dbReference type="PROSITE" id="PS51186"/>
    </source>
</evidence>
<dbReference type="Pfam" id="PF00583">
    <property type="entry name" value="Acetyltransf_1"/>
    <property type="match status" value="1"/>
</dbReference>
<dbReference type="Proteomes" id="UP000050523">
    <property type="component" value="Unassembled WGS sequence"/>
</dbReference>
<dbReference type="InterPro" id="IPR016181">
    <property type="entry name" value="Acyl_CoA_acyltransferase"/>
</dbReference>
<organism evidence="2 3">
    <name type="scientific">Pseudomonas tremae</name>
    <dbReference type="NCBI Taxonomy" id="200454"/>
    <lineage>
        <taxon>Bacteria</taxon>
        <taxon>Pseudomonadati</taxon>
        <taxon>Pseudomonadota</taxon>
        <taxon>Gammaproteobacteria</taxon>
        <taxon>Pseudomonadales</taxon>
        <taxon>Pseudomonadaceae</taxon>
        <taxon>Pseudomonas</taxon>
    </lineage>
</organism>
<dbReference type="GO" id="GO:0016747">
    <property type="term" value="F:acyltransferase activity, transferring groups other than amino-acyl groups"/>
    <property type="evidence" value="ECO:0007669"/>
    <property type="project" value="InterPro"/>
</dbReference>
<dbReference type="PANTHER" id="PTHR47237">
    <property type="entry name" value="SLL0310 PROTEIN"/>
    <property type="match status" value="1"/>
</dbReference>
<dbReference type="InterPro" id="IPR000182">
    <property type="entry name" value="GNAT_dom"/>
</dbReference>
<dbReference type="CDD" id="cd04301">
    <property type="entry name" value="NAT_SF"/>
    <property type="match status" value="1"/>
</dbReference>
<dbReference type="PANTHER" id="PTHR47237:SF2">
    <property type="entry name" value="BLL4206 PROTEIN"/>
    <property type="match status" value="1"/>
</dbReference>
<dbReference type="Pfam" id="PF18014">
    <property type="entry name" value="Acetyltransf_18"/>
    <property type="match status" value="1"/>
</dbReference>
<evidence type="ECO:0000313" key="3">
    <source>
        <dbReference type="Proteomes" id="UP000050523"/>
    </source>
</evidence>
<feature type="domain" description="N-acetyltransferase" evidence="1">
    <location>
        <begin position="10"/>
        <end position="139"/>
    </location>
</feature>
<dbReference type="Gene3D" id="3.40.630.90">
    <property type="match status" value="1"/>
</dbReference>
<accession>A0AA40P6K4</accession>
<dbReference type="AlphaFoldDB" id="A0AA40P6K4"/>
<comment type="caution">
    <text evidence="2">The sequence shown here is derived from an EMBL/GenBank/DDBJ whole genome shotgun (WGS) entry which is preliminary data.</text>
</comment>
<gene>
    <name evidence="2" type="ORF">ALO43_00351</name>
</gene>
<protein>
    <submittedName>
        <fullName evidence="2">GCN5-related N-acetyltransferase</fullName>
    </submittedName>
</protein>
<dbReference type="InterPro" id="IPR052729">
    <property type="entry name" value="Acyl/Acetyltrans_Enzymes"/>
</dbReference>
<sequence length="286" mass="30756">MTNQTRNAGVTYRRMTEDDLPSAHELSQAVYWAHRLEDWQLMHRLGTGFVAQENGTLAGTGLCWIFGNTHASLGMIIVSSERQGKGIGRELMNLVLEELGERCILLTATPVGQPLYEKLGFVPTGTVDHHQGMMQQPSPLALAAGERIHPVAAGDLQALAALATRALGMPREEFMAQVLNVAEGVLIEKDGEAIGFSIMRPSGLGRVIGPVVAPDTQRAKALIAHWARTYSGFFVRVDVTGESGLGTWVESLGLALAGPSVRMVRGQAPVSDDTVKQYAIFSQALG</sequence>